<dbReference type="InParanoid" id="A0A1Q3D118"/>
<keyword evidence="14" id="KW-1185">Reference proteome</keyword>
<keyword evidence="4 11" id="KW-0808">Transferase</keyword>
<evidence type="ECO:0000256" key="10">
    <source>
        <dbReference type="PROSITE-ProRule" id="PRU00175"/>
    </source>
</evidence>
<protein>
    <recommendedName>
        <fullName evidence="11">E3 ubiquitin-protein ligase RMA</fullName>
        <ecNumber evidence="11">2.3.2.27</ecNumber>
    </recommendedName>
    <alternativeName>
        <fullName evidence="11">Protein RING membrane-anchor</fullName>
    </alternativeName>
    <alternativeName>
        <fullName evidence="11">RING-type E3 ubiquitin transferase RMA</fullName>
    </alternativeName>
</protein>
<evidence type="ECO:0000256" key="11">
    <source>
        <dbReference type="RuleBase" id="RU369090"/>
    </source>
</evidence>
<dbReference type="InterPro" id="IPR001841">
    <property type="entry name" value="Znf_RING"/>
</dbReference>
<keyword evidence="9" id="KW-0472">Membrane</keyword>
<dbReference type="AlphaFoldDB" id="A0A1Q3D118"/>
<evidence type="ECO:0000313" key="14">
    <source>
        <dbReference type="Proteomes" id="UP000187406"/>
    </source>
</evidence>
<evidence type="ECO:0000256" key="1">
    <source>
        <dbReference type="ARBA" id="ARBA00000900"/>
    </source>
</evidence>
<accession>A0A1Q3D118</accession>
<evidence type="ECO:0000256" key="7">
    <source>
        <dbReference type="ARBA" id="ARBA00022786"/>
    </source>
</evidence>
<dbReference type="GO" id="GO:0006511">
    <property type="term" value="P:ubiquitin-dependent protein catabolic process"/>
    <property type="evidence" value="ECO:0007669"/>
    <property type="project" value="UniProtKB-UniRule"/>
</dbReference>
<dbReference type="EMBL" id="BDDD01003800">
    <property type="protein sequence ID" value="GAV86101.1"/>
    <property type="molecule type" value="Genomic_DNA"/>
</dbReference>
<dbReference type="InterPro" id="IPR045103">
    <property type="entry name" value="RNF5/RNF185-like"/>
</dbReference>
<comment type="domain">
    <text evidence="11">The RING-type zinc finger domain is responsible for E3 ligase activity.</text>
</comment>
<name>A0A1Q3D118_CEPFO</name>
<keyword evidence="6 10" id="KW-0863">Zinc-finger</keyword>
<dbReference type="PANTHER" id="PTHR12313">
    <property type="entry name" value="E3 UBIQUITIN-PROTEIN LIGASE RNF5-RELATED"/>
    <property type="match status" value="1"/>
</dbReference>
<dbReference type="GO" id="GO:0016567">
    <property type="term" value="P:protein ubiquitination"/>
    <property type="evidence" value="ECO:0007669"/>
    <property type="project" value="UniProtKB-UniPathway"/>
</dbReference>
<gene>
    <name evidence="13" type="ORF">CFOL_v3_29534</name>
</gene>
<dbReference type="GO" id="GO:0005789">
    <property type="term" value="C:endoplasmic reticulum membrane"/>
    <property type="evidence" value="ECO:0007669"/>
    <property type="project" value="UniProtKB-SubCell"/>
</dbReference>
<dbReference type="STRING" id="3775.A0A1Q3D118"/>
<dbReference type="SUPFAM" id="SSF57850">
    <property type="entry name" value="RING/U-box"/>
    <property type="match status" value="1"/>
</dbReference>
<dbReference type="Proteomes" id="UP000187406">
    <property type="component" value="Unassembled WGS sequence"/>
</dbReference>
<dbReference type="PROSITE" id="PS50089">
    <property type="entry name" value="ZF_RING_2"/>
    <property type="match status" value="1"/>
</dbReference>
<evidence type="ECO:0000256" key="8">
    <source>
        <dbReference type="ARBA" id="ARBA00022833"/>
    </source>
</evidence>
<evidence type="ECO:0000256" key="6">
    <source>
        <dbReference type="ARBA" id="ARBA00022771"/>
    </source>
</evidence>
<evidence type="ECO:0000256" key="3">
    <source>
        <dbReference type="ARBA" id="ARBA00004906"/>
    </source>
</evidence>
<dbReference type="PROSITE" id="PS00518">
    <property type="entry name" value="ZF_RING_1"/>
    <property type="match status" value="1"/>
</dbReference>
<keyword evidence="11" id="KW-0256">Endoplasmic reticulum</keyword>
<dbReference type="GO" id="GO:0008270">
    <property type="term" value="F:zinc ion binding"/>
    <property type="evidence" value="ECO:0007669"/>
    <property type="project" value="UniProtKB-KW"/>
</dbReference>
<keyword evidence="7 11" id="KW-0833">Ubl conjugation pathway</keyword>
<proteinExistence type="predicted"/>
<dbReference type="EC" id="2.3.2.27" evidence="11"/>
<dbReference type="CDD" id="cd16745">
    <property type="entry name" value="RING-HC_AtRMA-like"/>
    <property type="match status" value="1"/>
</dbReference>
<dbReference type="Gene3D" id="3.30.40.10">
    <property type="entry name" value="Zinc/RING finger domain, C3HC4 (zinc finger)"/>
    <property type="match status" value="1"/>
</dbReference>
<comment type="subcellular location">
    <subcellularLocation>
        <location evidence="2">Endomembrane system</location>
    </subcellularLocation>
    <subcellularLocation>
        <location evidence="11">Endoplasmic reticulum membrane</location>
        <topology evidence="11">Single-pass type IV membrane protein</topology>
    </subcellularLocation>
</comment>
<keyword evidence="8 11" id="KW-0862">Zinc</keyword>
<evidence type="ECO:0000256" key="2">
    <source>
        <dbReference type="ARBA" id="ARBA00004308"/>
    </source>
</evidence>
<keyword evidence="5 11" id="KW-0479">Metal-binding</keyword>
<feature type="domain" description="RING-type" evidence="12">
    <location>
        <begin position="43"/>
        <end position="91"/>
    </location>
</feature>
<comment type="catalytic activity">
    <reaction evidence="1 11">
        <text>S-ubiquitinyl-[E2 ubiquitin-conjugating enzyme]-L-cysteine + [acceptor protein]-L-lysine = [E2 ubiquitin-conjugating enzyme]-L-cysteine + N(6)-ubiquitinyl-[acceptor protein]-L-lysine.</text>
        <dbReference type="EC" id="2.3.2.27"/>
    </reaction>
</comment>
<evidence type="ECO:0000313" key="13">
    <source>
        <dbReference type="EMBL" id="GAV86101.1"/>
    </source>
</evidence>
<dbReference type="FunCoup" id="A0A1Q3D118">
    <property type="interactions" value="48"/>
</dbReference>
<dbReference type="OrthoDB" id="6270329at2759"/>
<dbReference type="InterPro" id="IPR018957">
    <property type="entry name" value="Znf_C3HC4_RING-type"/>
</dbReference>
<evidence type="ECO:0000256" key="5">
    <source>
        <dbReference type="ARBA" id="ARBA00022723"/>
    </source>
</evidence>
<comment type="function">
    <text evidence="11">E3 ubiquitin-protein ligase.</text>
</comment>
<comment type="caution">
    <text evidence="13">The sequence shown here is derived from an EMBL/GenBank/DDBJ whole genome shotgun (WGS) entry which is preliminary data.</text>
</comment>
<comment type="pathway">
    <text evidence="3 11">Protein modification; protein ubiquitination.</text>
</comment>
<dbReference type="InterPro" id="IPR013083">
    <property type="entry name" value="Znf_RING/FYVE/PHD"/>
</dbReference>
<sequence length="263" mass="29318">MEQNLFEPEAYLELHDDVSPKKKWSPVPDPARVSENDSGSFDCNICLDSAHDPVVTLCGHLYCWPCIYKWLNVQNSFLEADQQQRKCPVCKAIISDTSLVPLYGHSKSPSASKSKKPNLGAVIPRRPPPSAMSASFNSPTISSFPPNQQFQPNLFHPRSHSIHHQQYLPNPFGGYATINSSNLVGTTTASLFNPTIGTFGEMVFARIFGTTDTSLFTYPHSNSYPLSGSSSPRMRRQELQLEKSLSRVTIFLFLCVMLCLLVF</sequence>
<evidence type="ECO:0000256" key="4">
    <source>
        <dbReference type="ARBA" id="ARBA00022679"/>
    </source>
</evidence>
<dbReference type="InterPro" id="IPR017907">
    <property type="entry name" value="Znf_RING_CS"/>
</dbReference>
<organism evidence="13 14">
    <name type="scientific">Cephalotus follicularis</name>
    <name type="common">Albany pitcher plant</name>
    <dbReference type="NCBI Taxonomy" id="3775"/>
    <lineage>
        <taxon>Eukaryota</taxon>
        <taxon>Viridiplantae</taxon>
        <taxon>Streptophyta</taxon>
        <taxon>Embryophyta</taxon>
        <taxon>Tracheophyta</taxon>
        <taxon>Spermatophyta</taxon>
        <taxon>Magnoliopsida</taxon>
        <taxon>eudicotyledons</taxon>
        <taxon>Gunneridae</taxon>
        <taxon>Pentapetalae</taxon>
        <taxon>rosids</taxon>
        <taxon>fabids</taxon>
        <taxon>Oxalidales</taxon>
        <taxon>Cephalotaceae</taxon>
        <taxon>Cephalotus</taxon>
    </lineage>
</organism>
<dbReference type="Pfam" id="PF00097">
    <property type="entry name" value="zf-C3HC4"/>
    <property type="match status" value="1"/>
</dbReference>
<evidence type="ECO:0000256" key="9">
    <source>
        <dbReference type="ARBA" id="ARBA00023136"/>
    </source>
</evidence>
<reference evidence="14" key="1">
    <citation type="submission" date="2016-04" db="EMBL/GenBank/DDBJ databases">
        <title>Cephalotus genome sequencing.</title>
        <authorList>
            <person name="Fukushima K."/>
            <person name="Hasebe M."/>
            <person name="Fang X."/>
        </authorList>
    </citation>
    <scope>NUCLEOTIDE SEQUENCE [LARGE SCALE GENOMIC DNA]</scope>
    <source>
        <strain evidence="14">cv. St1</strain>
    </source>
</reference>
<dbReference type="UniPathway" id="UPA00143"/>
<dbReference type="SMART" id="SM00184">
    <property type="entry name" value="RING"/>
    <property type="match status" value="1"/>
</dbReference>
<evidence type="ECO:0000259" key="12">
    <source>
        <dbReference type="PROSITE" id="PS50089"/>
    </source>
</evidence>
<dbReference type="GO" id="GO:0061630">
    <property type="term" value="F:ubiquitin protein ligase activity"/>
    <property type="evidence" value="ECO:0007669"/>
    <property type="project" value="UniProtKB-UniRule"/>
</dbReference>